<dbReference type="EMBL" id="FPBA01000001">
    <property type="protein sequence ID" value="SFT32973.1"/>
    <property type="molecule type" value="Genomic_DNA"/>
</dbReference>
<evidence type="ECO:0000259" key="2">
    <source>
        <dbReference type="PROSITE" id="PS50887"/>
    </source>
</evidence>
<dbReference type="InterPro" id="IPR043128">
    <property type="entry name" value="Rev_trsase/Diguanyl_cyclase"/>
</dbReference>
<proteinExistence type="predicted"/>
<evidence type="ECO:0000313" key="4">
    <source>
        <dbReference type="Proteomes" id="UP000199546"/>
    </source>
</evidence>
<dbReference type="AlphaFoldDB" id="A0A1I6X402"/>
<dbReference type="InterPro" id="IPR029787">
    <property type="entry name" value="Nucleotide_cyclase"/>
</dbReference>
<protein>
    <submittedName>
        <fullName evidence="3">Diguanylate cyclase, GGDEF domain</fullName>
    </submittedName>
</protein>
<keyword evidence="4" id="KW-1185">Reference proteome</keyword>
<evidence type="ECO:0000256" key="1">
    <source>
        <dbReference type="SAM" id="MobiDB-lite"/>
    </source>
</evidence>
<organism evidence="3 4">
    <name type="scientific">Geodermatophilus amargosae</name>
    <dbReference type="NCBI Taxonomy" id="1296565"/>
    <lineage>
        <taxon>Bacteria</taxon>
        <taxon>Bacillati</taxon>
        <taxon>Actinomycetota</taxon>
        <taxon>Actinomycetes</taxon>
        <taxon>Geodermatophilales</taxon>
        <taxon>Geodermatophilaceae</taxon>
        <taxon>Geodermatophilus</taxon>
    </lineage>
</organism>
<dbReference type="SUPFAM" id="SSF55073">
    <property type="entry name" value="Nucleotide cyclase"/>
    <property type="match status" value="1"/>
</dbReference>
<dbReference type="InterPro" id="IPR000160">
    <property type="entry name" value="GGDEF_dom"/>
</dbReference>
<reference evidence="4" key="1">
    <citation type="submission" date="2016-10" db="EMBL/GenBank/DDBJ databases">
        <authorList>
            <person name="Varghese N."/>
            <person name="Submissions S."/>
        </authorList>
    </citation>
    <scope>NUCLEOTIDE SEQUENCE [LARGE SCALE GENOMIC DNA]</scope>
    <source>
        <strain evidence="4">DSM 46136</strain>
    </source>
</reference>
<dbReference type="PANTHER" id="PTHR46663">
    <property type="entry name" value="DIGUANYLATE CYCLASE DGCT-RELATED"/>
    <property type="match status" value="1"/>
</dbReference>
<accession>A0A1I6X402</accession>
<feature type="region of interest" description="Disordered" evidence="1">
    <location>
        <begin position="32"/>
        <end position="55"/>
    </location>
</feature>
<feature type="domain" description="GGDEF" evidence="2">
    <location>
        <begin position="1"/>
        <end position="83"/>
    </location>
</feature>
<gene>
    <name evidence="3" type="ORF">SAMN05660657_00073</name>
</gene>
<dbReference type="RefSeq" id="WP_093577483.1">
    <property type="nucleotide sequence ID" value="NZ_FPBA01000001.1"/>
</dbReference>
<dbReference type="PANTHER" id="PTHR46663:SF2">
    <property type="entry name" value="GGDEF DOMAIN-CONTAINING PROTEIN"/>
    <property type="match status" value="1"/>
</dbReference>
<dbReference type="Proteomes" id="UP000199546">
    <property type="component" value="Unassembled WGS sequence"/>
</dbReference>
<dbReference type="PROSITE" id="PS50887">
    <property type="entry name" value="GGDEF"/>
    <property type="match status" value="1"/>
</dbReference>
<name>A0A1I6X402_9ACTN</name>
<dbReference type="Gene3D" id="3.30.70.270">
    <property type="match status" value="1"/>
</dbReference>
<evidence type="ECO:0000313" key="3">
    <source>
        <dbReference type="EMBL" id="SFT32973.1"/>
    </source>
</evidence>
<dbReference type="STRING" id="1296565.SAMN05660657_00073"/>
<dbReference type="InterPro" id="IPR052163">
    <property type="entry name" value="DGC-Regulatory_Protein"/>
</dbReference>
<sequence>MARIGGDELVVLCPGTATGSAAQRPVDRITAALATPTDGGPPLRSSTGVALSRRGDDADSLLCRADAAVYEVKRSRRRPVPAV</sequence>
<dbReference type="Pfam" id="PF00990">
    <property type="entry name" value="GGDEF"/>
    <property type="match status" value="1"/>
</dbReference>
<dbReference type="OrthoDB" id="9806130at2"/>